<keyword evidence="4" id="KW-0472">Membrane</keyword>
<dbReference type="InParanoid" id="C3XV28"/>
<gene>
    <name evidence="8" type="ORF">BRAFLDRAFT_91829</name>
</gene>
<evidence type="ECO:0000256" key="3">
    <source>
        <dbReference type="ARBA" id="ARBA00022989"/>
    </source>
</evidence>
<accession>C3XV28</accession>
<keyword evidence="2" id="KW-0812">Transmembrane</keyword>
<dbReference type="InterPro" id="IPR052313">
    <property type="entry name" value="GPIb-IX-V_Complex"/>
</dbReference>
<evidence type="ECO:0000313" key="8">
    <source>
        <dbReference type="EMBL" id="EEN67954.1"/>
    </source>
</evidence>
<proteinExistence type="predicted"/>
<evidence type="ECO:0000256" key="4">
    <source>
        <dbReference type="ARBA" id="ARBA00023136"/>
    </source>
</evidence>
<feature type="chain" id="PRO_5002934336" evidence="7">
    <location>
        <begin position="25"/>
        <end position="368"/>
    </location>
</feature>
<dbReference type="PANTHER" id="PTHR22650">
    <property type="entry name" value="GLYCOPROTEIN IB BETA"/>
    <property type="match status" value="1"/>
</dbReference>
<comment type="subcellular location">
    <subcellularLocation>
        <location evidence="1">Membrane</location>
        <topology evidence="1">Single-pass membrane protein</topology>
    </subcellularLocation>
</comment>
<name>C3XV28_BRAFL</name>
<keyword evidence="5" id="KW-1015">Disulfide bond</keyword>
<dbReference type="PANTHER" id="PTHR22650:SF4">
    <property type="entry name" value="LEUCINE-RICH REPEAT AND TRANSMEMBRANE DOMAIN-CONTAINING PROTEIN 2-LIKE"/>
    <property type="match status" value="1"/>
</dbReference>
<evidence type="ECO:0000256" key="7">
    <source>
        <dbReference type="SAM" id="SignalP"/>
    </source>
</evidence>
<evidence type="ECO:0000256" key="5">
    <source>
        <dbReference type="ARBA" id="ARBA00023157"/>
    </source>
</evidence>
<organism>
    <name type="scientific">Branchiostoma floridae</name>
    <name type="common">Florida lancelet</name>
    <name type="synonym">Amphioxus</name>
    <dbReference type="NCBI Taxonomy" id="7739"/>
    <lineage>
        <taxon>Eukaryota</taxon>
        <taxon>Metazoa</taxon>
        <taxon>Chordata</taxon>
        <taxon>Cephalochordata</taxon>
        <taxon>Leptocardii</taxon>
        <taxon>Amphioxiformes</taxon>
        <taxon>Branchiostomatidae</taxon>
        <taxon>Branchiostoma</taxon>
    </lineage>
</organism>
<evidence type="ECO:0000256" key="2">
    <source>
        <dbReference type="ARBA" id="ARBA00022692"/>
    </source>
</evidence>
<sequence>MGRKLSHLLIFFFIILKEPNLLEADCSSACKSSVSSCRCNMIGLTSIPQDLPTSISTLNLNGYLSNITSLTGIVLAGSIILTKWCKRKTKNPSSDQHPKIVSDDSSQLSMAQLAALKSNPLYGDSRKNRLQQSDGAGSVKSLEHPNGALAEALSNTKTTSTVTAVTNEDDSHHYEDIDTQNDQTRHGQAQAIIESNKHNTASVNEMINGNGQKGQDPSQATSQSLPLDVTNLSRNALLAALQPNPMYLDVKTATKDPHSSEMSSVHDQTGQGQSQAFTESNIRTTATALTSSNDQTGHGQSAAELILQATKRPDVFHDIQKDPAEDVPDQTTTLGHVWTTIKRQHGKEAATPADFSAHHPEGTQHARS</sequence>
<evidence type="ECO:0000256" key="6">
    <source>
        <dbReference type="SAM" id="MobiDB-lite"/>
    </source>
</evidence>
<keyword evidence="3" id="KW-1133">Transmembrane helix</keyword>
<feature type="region of interest" description="Disordered" evidence="6">
    <location>
        <begin position="343"/>
        <end position="368"/>
    </location>
</feature>
<feature type="compositionally biased region" description="Polar residues" evidence="6">
    <location>
        <begin position="260"/>
        <end position="277"/>
    </location>
</feature>
<feature type="region of interest" description="Disordered" evidence="6">
    <location>
        <begin position="204"/>
        <end position="223"/>
    </location>
</feature>
<feature type="region of interest" description="Disordered" evidence="6">
    <location>
        <begin position="254"/>
        <end position="277"/>
    </location>
</feature>
<evidence type="ECO:0000256" key="1">
    <source>
        <dbReference type="ARBA" id="ARBA00004167"/>
    </source>
</evidence>
<reference evidence="8" key="1">
    <citation type="journal article" date="2008" name="Nature">
        <title>The amphioxus genome and the evolution of the chordate karyotype.</title>
        <authorList>
            <consortium name="US DOE Joint Genome Institute (JGI-PGF)"/>
            <person name="Putnam N.H."/>
            <person name="Butts T."/>
            <person name="Ferrier D.E.K."/>
            <person name="Furlong R.F."/>
            <person name="Hellsten U."/>
            <person name="Kawashima T."/>
            <person name="Robinson-Rechavi M."/>
            <person name="Shoguchi E."/>
            <person name="Terry A."/>
            <person name="Yu J.-K."/>
            <person name="Benito-Gutierrez E.L."/>
            <person name="Dubchak I."/>
            <person name="Garcia-Fernandez J."/>
            <person name="Gibson-Brown J.J."/>
            <person name="Grigoriev I.V."/>
            <person name="Horton A.C."/>
            <person name="de Jong P.J."/>
            <person name="Jurka J."/>
            <person name="Kapitonov V.V."/>
            <person name="Kohara Y."/>
            <person name="Kuroki Y."/>
            <person name="Lindquist E."/>
            <person name="Lucas S."/>
            <person name="Osoegawa K."/>
            <person name="Pennacchio L.A."/>
            <person name="Salamov A.A."/>
            <person name="Satou Y."/>
            <person name="Sauka-Spengler T."/>
            <person name="Schmutz J."/>
            <person name="Shin-I T."/>
            <person name="Toyoda A."/>
            <person name="Bronner-Fraser M."/>
            <person name="Fujiyama A."/>
            <person name="Holland L.Z."/>
            <person name="Holland P.W.H."/>
            <person name="Satoh N."/>
            <person name="Rokhsar D.S."/>
        </authorList>
    </citation>
    <scope>NUCLEOTIDE SEQUENCE [LARGE SCALE GENOMIC DNA]</scope>
    <source>
        <strain evidence="8">S238N-H82</strain>
        <tissue evidence="8">Testes</tissue>
    </source>
</reference>
<keyword evidence="7" id="KW-0732">Signal</keyword>
<protein>
    <submittedName>
        <fullName evidence="8">Uncharacterized protein</fullName>
    </submittedName>
</protein>
<feature type="signal peptide" evidence="7">
    <location>
        <begin position="1"/>
        <end position="24"/>
    </location>
</feature>
<feature type="compositionally biased region" description="Basic and acidic residues" evidence="6">
    <location>
        <begin position="356"/>
        <end position="368"/>
    </location>
</feature>
<dbReference type="AlphaFoldDB" id="C3XV28"/>
<dbReference type="EMBL" id="GG666468">
    <property type="protein sequence ID" value="EEN67954.1"/>
    <property type="molecule type" value="Genomic_DNA"/>
</dbReference>
<feature type="region of interest" description="Disordered" evidence="6">
    <location>
        <begin position="121"/>
        <end position="145"/>
    </location>
</feature>